<dbReference type="Proteomes" id="UP000485880">
    <property type="component" value="Unassembled WGS sequence"/>
</dbReference>
<gene>
    <name evidence="2" type="ORF">MPC4_110160</name>
</gene>
<dbReference type="AlphaFoldDB" id="A0A8B6M3K7"/>
<evidence type="ECO:0000313" key="2">
    <source>
        <dbReference type="EMBL" id="VTZ48860.1"/>
    </source>
</evidence>
<evidence type="ECO:0000313" key="3">
    <source>
        <dbReference type="Proteomes" id="UP000485880"/>
    </source>
</evidence>
<protein>
    <submittedName>
        <fullName evidence="2">Uncharacterized protein</fullName>
    </submittedName>
</protein>
<reference evidence="2 3" key="1">
    <citation type="submission" date="2019-05" db="EMBL/GenBank/DDBJ databases">
        <authorList>
            <person name="Farhan Ul Haque M."/>
        </authorList>
    </citation>
    <scope>NUCLEOTIDE SEQUENCE [LARGE SCALE GENOMIC DNA]</scope>
    <source>
        <strain evidence="2">2</strain>
    </source>
</reference>
<keyword evidence="3" id="KW-1185">Reference proteome</keyword>
<dbReference type="EMBL" id="CABFMQ020000013">
    <property type="protein sequence ID" value="VTZ48860.1"/>
    <property type="molecule type" value="Genomic_DNA"/>
</dbReference>
<evidence type="ECO:0000256" key="1">
    <source>
        <dbReference type="SAM" id="MobiDB-lite"/>
    </source>
</evidence>
<sequence length="70" mass="7967">MVTGPQCEGDYPAWAGPPQRVDSGGCRPGISINSQWKFLTAFTVTAPQAWREMQREHDSQLFFYMFGLLR</sequence>
<name>A0A8B6M3K7_METTU</name>
<organism evidence="2 3">
    <name type="scientific">Methylocella tundrae</name>
    <dbReference type="NCBI Taxonomy" id="227605"/>
    <lineage>
        <taxon>Bacteria</taxon>
        <taxon>Pseudomonadati</taxon>
        <taxon>Pseudomonadota</taxon>
        <taxon>Alphaproteobacteria</taxon>
        <taxon>Hyphomicrobiales</taxon>
        <taxon>Beijerinckiaceae</taxon>
        <taxon>Methylocella</taxon>
    </lineage>
</organism>
<proteinExistence type="predicted"/>
<comment type="caution">
    <text evidence="2">The sequence shown here is derived from an EMBL/GenBank/DDBJ whole genome shotgun (WGS) entry which is preliminary data.</text>
</comment>
<feature type="region of interest" description="Disordered" evidence="1">
    <location>
        <begin position="1"/>
        <end position="20"/>
    </location>
</feature>
<accession>A0A8B6M3K7</accession>